<feature type="compositionally biased region" description="Polar residues" evidence="1">
    <location>
        <begin position="72"/>
        <end position="87"/>
    </location>
</feature>
<dbReference type="Proteomes" id="UP001642502">
    <property type="component" value="Unassembled WGS sequence"/>
</dbReference>
<name>A0ABP0DBC8_9PEZI</name>
<evidence type="ECO:0008006" key="4">
    <source>
        <dbReference type="Google" id="ProtNLM"/>
    </source>
</evidence>
<sequence>MGRVTILAGAPDAATLDFSDMMSRPEMGTRYGWKGRSGRNSIDFGNIGASDHPLWRVVSRGIVDDKARTTRLESQATESSDTSQASAVYSAHHPYGKAESQASTGILAGCWDRGSSGASTLSSAQASMPFCLPGALDETAPRQQQPRSASTIDDDTDAAANASLAFLEHSLAVHDALPSSVPRLDLPSLPVSQGAFVVDETTLSFSQSVSICHSLPPLPATLPPWQPLLHLANVPSPAYLLSLAPQTVTVNVVVAVVSIGSPRIVESTRTKNSNGCRNRPPAELVELVVGDETSSGFSVTIWLDGAGTRQGGTLTTAAILRSLAPHDVILIRHLALHVFGTRVYGSSLRRDQTRLHVLHRGRLSRPQQIDGPVGSALFSPSHLAAAASLDAQTVSSLPLGWQLLEKTARVRNWALRCVLVDNKLIGDGATGAGQEDIESREPEAGVTSAPTWMLPPADTQ</sequence>
<keyword evidence="3" id="KW-1185">Reference proteome</keyword>
<comment type="caution">
    <text evidence="2">The sequence shown here is derived from an EMBL/GenBank/DDBJ whole genome shotgun (WGS) entry which is preliminary data.</text>
</comment>
<reference evidence="2 3" key="1">
    <citation type="submission" date="2024-01" db="EMBL/GenBank/DDBJ databases">
        <authorList>
            <person name="Allen C."/>
            <person name="Tagirdzhanova G."/>
        </authorList>
    </citation>
    <scope>NUCLEOTIDE SEQUENCE [LARGE SCALE GENOMIC DNA]</scope>
    <source>
        <strain evidence="2 3">CBS 119000</strain>
    </source>
</reference>
<evidence type="ECO:0000256" key="1">
    <source>
        <dbReference type="SAM" id="MobiDB-lite"/>
    </source>
</evidence>
<proteinExistence type="predicted"/>
<accession>A0ABP0DBC8</accession>
<protein>
    <recommendedName>
        <fullName evidence="4">Nucleic acid-binding, OB-fold protein</fullName>
    </recommendedName>
</protein>
<gene>
    <name evidence="2" type="ORF">SEPCBS119000_001360</name>
</gene>
<evidence type="ECO:0000313" key="2">
    <source>
        <dbReference type="EMBL" id="CAK7265139.1"/>
    </source>
</evidence>
<feature type="region of interest" description="Disordered" evidence="1">
    <location>
        <begin position="132"/>
        <end position="154"/>
    </location>
</feature>
<feature type="region of interest" description="Disordered" evidence="1">
    <location>
        <begin position="69"/>
        <end position="88"/>
    </location>
</feature>
<feature type="region of interest" description="Disordered" evidence="1">
    <location>
        <begin position="430"/>
        <end position="460"/>
    </location>
</feature>
<dbReference type="EMBL" id="CAWUON010000010">
    <property type="protein sequence ID" value="CAK7265139.1"/>
    <property type="molecule type" value="Genomic_DNA"/>
</dbReference>
<organism evidence="2 3">
    <name type="scientific">Sporothrix epigloea</name>
    <dbReference type="NCBI Taxonomy" id="1892477"/>
    <lineage>
        <taxon>Eukaryota</taxon>
        <taxon>Fungi</taxon>
        <taxon>Dikarya</taxon>
        <taxon>Ascomycota</taxon>
        <taxon>Pezizomycotina</taxon>
        <taxon>Sordariomycetes</taxon>
        <taxon>Sordariomycetidae</taxon>
        <taxon>Ophiostomatales</taxon>
        <taxon>Ophiostomataceae</taxon>
        <taxon>Sporothrix</taxon>
    </lineage>
</organism>
<evidence type="ECO:0000313" key="3">
    <source>
        <dbReference type="Proteomes" id="UP001642502"/>
    </source>
</evidence>